<protein>
    <submittedName>
        <fullName evidence="10">Cytochrome P450 alkane hydroxylase</fullName>
    </submittedName>
</protein>
<dbReference type="GO" id="GO:0005506">
    <property type="term" value="F:iron ion binding"/>
    <property type="evidence" value="ECO:0007669"/>
    <property type="project" value="InterPro"/>
</dbReference>
<dbReference type="AlphaFoldDB" id="A0A9P4LPK3"/>
<dbReference type="PANTHER" id="PTHR24287">
    <property type="entry name" value="P450, PUTATIVE (EUROFUNG)-RELATED"/>
    <property type="match status" value="1"/>
</dbReference>
<dbReference type="PROSITE" id="PS00086">
    <property type="entry name" value="CYTOCHROME_P450"/>
    <property type="match status" value="1"/>
</dbReference>
<accession>A0A9P4LPK3</accession>
<dbReference type="GO" id="GO:0020037">
    <property type="term" value="F:heme binding"/>
    <property type="evidence" value="ECO:0007669"/>
    <property type="project" value="InterPro"/>
</dbReference>
<keyword evidence="7 9" id="KW-0503">Monooxygenase</keyword>
<name>A0A9P4LPK3_9PLEO</name>
<comment type="similarity">
    <text evidence="2 9">Belongs to the cytochrome P450 family.</text>
</comment>
<dbReference type="InterPro" id="IPR002974">
    <property type="entry name" value="Cyt_P450_E_CYP52_ascomycetes"/>
</dbReference>
<sequence>MTIVTLLTTLITLLIPTILIPIFLHRINLHFASKRRNCTSPPLRPSRDPIFGLDLLLSDIRAITLNRRIREQYASFRKYGSTYTFYSFGKRTIATTDARIVQFVLATEMDKFGAGPPRAASVSMIGRGVINSDGAFWKKGREMIMPVFARGQIADRDMFGRHVERLVERIEGHGVEVDLKPLFDEMILDAASEFIFGESLDSASADRGSTEAREFMDAFNYAQQSVGKRILLGKMSFLLRDQKFWDSCELVQKFTKKQIDRAVHRETGDIKSSGNSEGKIKYNLVKELSKVIKDEETFSSALLNVFFGGRDTPAVALSNVFFCLARHPGVWQSIRGEVAGYQPEDLTFENLKNMRYLQHAINEGLRLYPALPTVSRDCLTETTIPYGGGPDGSQPVCATPGDRVLWSVYTMHRNPEVFGDDVDAYRPERWQSIRPGWHYLPFSGGVRHCPAQQLALFWVSYAVARMAMEFKEIRSVDPVEEYVENLKLNMESGNGVKVALTRDC</sequence>
<evidence type="ECO:0000256" key="1">
    <source>
        <dbReference type="ARBA" id="ARBA00001971"/>
    </source>
</evidence>
<dbReference type="InterPro" id="IPR036396">
    <property type="entry name" value="Cyt_P450_sf"/>
</dbReference>
<keyword evidence="6 8" id="KW-0408">Iron</keyword>
<proteinExistence type="inferred from homology"/>
<dbReference type="InterPro" id="IPR001128">
    <property type="entry name" value="Cyt_P450"/>
</dbReference>
<evidence type="ECO:0000256" key="2">
    <source>
        <dbReference type="ARBA" id="ARBA00010617"/>
    </source>
</evidence>
<dbReference type="SUPFAM" id="SSF48264">
    <property type="entry name" value="Cytochrome P450"/>
    <property type="match status" value="1"/>
</dbReference>
<dbReference type="PRINTS" id="PR00464">
    <property type="entry name" value="EP450II"/>
</dbReference>
<evidence type="ECO:0000313" key="10">
    <source>
        <dbReference type="EMBL" id="KAF2033258.1"/>
    </source>
</evidence>
<comment type="caution">
    <text evidence="10">The sequence shown here is derived from an EMBL/GenBank/DDBJ whole genome shotgun (WGS) entry which is preliminary data.</text>
</comment>
<evidence type="ECO:0000313" key="11">
    <source>
        <dbReference type="Proteomes" id="UP000799777"/>
    </source>
</evidence>
<dbReference type="Proteomes" id="UP000799777">
    <property type="component" value="Unassembled WGS sequence"/>
</dbReference>
<evidence type="ECO:0000256" key="3">
    <source>
        <dbReference type="ARBA" id="ARBA00022617"/>
    </source>
</evidence>
<gene>
    <name evidence="10" type="ORF">EK21DRAFT_98275</name>
</gene>
<dbReference type="PRINTS" id="PR01239">
    <property type="entry name" value="EP450IICYP52"/>
</dbReference>
<keyword evidence="3 8" id="KW-0349">Heme</keyword>
<keyword evidence="11" id="KW-1185">Reference proteome</keyword>
<evidence type="ECO:0000256" key="8">
    <source>
        <dbReference type="PIRSR" id="PIRSR602402-1"/>
    </source>
</evidence>
<dbReference type="InterPro" id="IPR017972">
    <property type="entry name" value="Cyt_P450_CS"/>
</dbReference>
<dbReference type="OrthoDB" id="1470350at2759"/>
<dbReference type="Pfam" id="PF00067">
    <property type="entry name" value="p450"/>
    <property type="match status" value="1"/>
</dbReference>
<reference evidence="10" key="1">
    <citation type="journal article" date="2020" name="Stud. Mycol.">
        <title>101 Dothideomycetes genomes: a test case for predicting lifestyles and emergence of pathogens.</title>
        <authorList>
            <person name="Haridas S."/>
            <person name="Albert R."/>
            <person name="Binder M."/>
            <person name="Bloem J."/>
            <person name="Labutti K."/>
            <person name="Salamov A."/>
            <person name="Andreopoulos B."/>
            <person name="Baker S."/>
            <person name="Barry K."/>
            <person name="Bills G."/>
            <person name="Bluhm B."/>
            <person name="Cannon C."/>
            <person name="Castanera R."/>
            <person name="Culley D."/>
            <person name="Daum C."/>
            <person name="Ezra D."/>
            <person name="Gonzalez J."/>
            <person name="Henrissat B."/>
            <person name="Kuo A."/>
            <person name="Liang C."/>
            <person name="Lipzen A."/>
            <person name="Lutzoni F."/>
            <person name="Magnuson J."/>
            <person name="Mondo S."/>
            <person name="Nolan M."/>
            <person name="Ohm R."/>
            <person name="Pangilinan J."/>
            <person name="Park H.-J."/>
            <person name="Ramirez L."/>
            <person name="Alfaro M."/>
            <person name="Sun H."/>
            <person name="Tritt A."/>
            <person name="Yoshinaga Y."/>
            <person name="Zwiers L.-H."/>
            <person name="Turgeon B."/>
            <person name="Goodwin S."/>
            <person name="Spatafora J."/>
            <person name="Crous P."/>
            <person name="Grigoriev I."/>
        </authorList>
    </citation>
    <scope>NUCLEOTIDE SEQUENCE</scope>
    <source>
        <strain evidence="10">CBS 110217</strain>
    </source>
</reference>
<evidence type="ECO:0000256" key="5">
    <source>
        <dbReference type="ARBA" id="ARBA00023002"/>
    </source>
</evidence>
<evidence type="ECO:0000256" key="9">
    <source>
        <dbReference type="RuleBase" id="RU000461"/>
    </source>
</evidence>
<comment type="cofactor">
    <cofactor evidence="1 8">
        <name>heme</name>
        <dbReference type="ChEBI" id="CHEBI:30413"/>
    </cofactor>
</comment>
<dbReference type="GO" id="GO:0016712">
    <property type="term" value="F:oxidoreductase activity, acting on paired donors, with incorporation or reduction of molecular oxygen, reduced flavin or flavoprotein as one donor, and incorporation of one atom of oxygen"/>
    <property type="evidence" value="ECO:0007669"/>
    <property type="project" value="InterPro"/>
</dbReference>
<evidence type="ECO:0000256" key="6">
    <source>
        <dbReference type="ARBA" id="ARBA00023004"/>
    </source>
</evidence>
<dbReference type="InterPro" id="IPR047146">
    <property type="entry name" value="Cyt_P450_E_CYP52_fungi"/>
</dbReference>
<feature type="binding site" description="axial binding residue" evidence="8">
    <location>
        <position position="449"/>
    </location>
    <ligand>
        <name>heme</name>
        <dbReference type="ChEBI" id="CHEBI:30413"/>
    </ligand>
    <ligandPart>
        <name>Fe</name>
        <dbReference type="ChEBI" id="CHEBI:18248"/>
    </ligandPart>
</feature>
<evidence type="ECO:0000256" key="7">
    <source>
        <dbReference type="ARBA" id="ARBA00023033"/>
    </source>
</evidence>
<keyword evidence="5 9" id="KW-0560">Oxidoreductase</keyword>
<dbReference type="InterPro" id="IPR002402">
    <property type="entry name" value="Cyt_P450_E_grp-II"/>
</dbReference>
<keyword evidence="4 8" id="KW-0479">Metal-binding</keyword>
<organism evidence="10 11">
    <name type="scientific">Setomelanomma holmii</name>
    <dbReference type="NCBI Taxonomy" id="210430"/>
    <lineage>
        <taxon>Eukaryota</taxon>
        <taxon>Fungi</taxon>
        <taxon>Dikarya</taxon>
        <taxon>Ascomycota</taxon>
        <taxon>Pezizomycotina</taxon>
        <taxon>Dothideomycetes</taxon>
        <taxon>Pleosporomycetidae</taxon>
        <taxon>Pleosporales</taxon>
        <taxon>Pleosporineae</taxon>
        <taxon>Phaeosphaeriaceae</taxon>
        <taxon>Setomelanomma</taxon>
    </lineage>
</organism>
<dbReference type="CDD" id="cd11063">
    <property type="entry name" value="CYP52"/>
    <property type="match status" value="1"/>
</dbReference>
<dbReference type="EMBL" id="ML978167">
    <property type="protein sequence ID" value="KAF2033258.1"/>
    <property type="molecule type" value="Genomic_DNA"/>
</dbReference>
<evidence type="ECO:0000256" key="4">
    <source>
        <dbReference type="ARBA" id="ARBA00022723"/>
    </source>
</evidence>
<dbReference type="PANTHER" id="PTHR24287:SF17">
    <property type="entry name" value="P450, PUTATIVE (EUROFUNG)-RELATED"/>
    <property type="match status" value="1"/>
</dbReference>
<dbReference type="Gene3D" id="1.10.630.10">
    <property type="entry name" value="Cytochrome P450"/>
    <property type="match status" value="1"/>
</dbReference>